<dbReference type="PANTHER" id="PTHR31691:SF1">
    <property type="entry name" value="ROTATIN"/>
    <property type="match status" value="1"/>
</dbReference>
<protein>
    <submittedName>
        <fullName evidence="1">Uncharacterized protein</fullName>
    </submittedName>
</protein>
<dbReference type="Proteomes" id="UP001162164">
    <property type="component" value="Unassembled WGS sequence"/>
</dbReference>
<proteinExistence type="predicted"/>
<keyword evidence="2" id="KW-1185">Reference proteome</keyword>
<sequence>MKTALADQDYRDYPDSIVPIMSILKNLCLYHSNVREELSSSIEVFYCILRGLFLFFTEERMRQDSTTLLFLLIFKDFIRGSPSTATFSLPKVVCDKMQLPFQCNTHWTISEYTKENLKAFIIADRWSLSSVQIQWNMEIFGGLDELIKWEEINYDDHSMLNFVDDLKLSNHDLQAIKSSSINFCVKRYLNAIQNGTSHSDVIQSIECLTLYMYLYKISNIDGNLLSFPWENSFARFIRSLPSSEEDLILLKMS</sequence>
<dbReference type="InterPro" id="IPR030791">
    <property type="entry name" value="Rotatin"/>
</dbReference>
<name>A0ABQ9ISU3_9CUCU</name>
<comment type="caution">
    <text evidence="1">The sequence shown here is derived from an EMBL/GenBank/DDBJ whole genome shotgun (WGS) entry which is preliminary data.</text>
</comment>
<gene>
    <name evidence="1" type="ORF">NQ317_012333</name>
</gene>
<evidence type="ECO:0000313" key="2">
    <source>
        <dbReference type="Proteomes" id="UP001162164"/>
    </source>
</evidence>
<dbReference type="EMBL" id="JAPWTJ010003235">
    <property type="protein sequence ID" value="KAJ8960101.1"/>
    <property type="molecule type" value="Genomic_DNA"/>
</dbReference>
<reference evidence="1" key="1">
    <citation type="journal article" date="2023" name="Insect Mol. Biol.">
        <title>Genome sequencing provides insights into the evolution of gene families encoding plant cell wall-degrading enzymes in longhorned beetles.</title>
        <authorList>
            <person name="Shin N.R."/>
            <person name="Okamura Y."/>
            <person name="Kirsch R."/>
            <person name="Pauchet Y."/>
        </authorList>
    </citation>
    <scope>NUCLEOTIDE SEQUENCE</scope>
    <source>
        <strain evidence="1">MMC_N1</strain>
    </source>
</reference>
<organism evidence="1 2">
    <name type="scientific">Molorchus minor</name>
    <dbReference type="NCBI Taxonomy" id="1323400"/>
    <lineage>
        <taxon>Eukaryota</taxon>
        <taxon>Metazoa</taxon>
        <taxon>Ecdysozoa</taxon>
        <taxon>Arthropoda</taxon>
        <taxon>Hexapoda</taxon>
        <taxon>Insecta</taxon>
        <taxon>Pterygota</taxon>
        <taxon>Neoptera</taxon>
        <taxon>Endopterygota</taxon>
        <taxon>Coleoptera</taxon>
        <taxon>Polyphaga</taxon>
        <taxon>Cucujiformia</taxon>
        <taxon>Chrysomeloidea</taxon>
        <taxon>Cerambycidae</taxon>
        <taxon>Lamiinae</taxon>
        <taxon>Monochamini</taxon>
        <taxon>Molorchus</taxon>
    </lineage>
</organism>
<evidence type="ECO:0000313" key="1">
    <source>
        <dbReference type="EMBL" id="KAJ8960101.1"/>
    </source>
</evidence>
<dbReference type="PANTHER" id="PTHR31691">
    <property type="entry name" value="ROTATIN"/>
    <property type="match status" value="1"/>
</dbReference>
<accession>A0ABQ9ISU3</accession>